<keyword evidence="1" id="KW-1133">Transmembrane helix</keyword>
<keyword evidence="1" id="KW-0472">Membrane</keyword>
<accession>A0A0C2IYC7</accession>
<evidence type="ECO:0000313" key="3">
    <source>
        <dbReference type="Proteomes" id="UP000031668"/>
    </source>
</evidence>
<organism evidence="2 3">
    <name type="scientific">Thelohanellus kitauei</name>
    <name type="common">Myxosporean</name>
    <dbReference type="NCBI Taxonomy" id="669202"/>
    <lineage>
        <taxon>Eukaryota</taxon>
        <taxon>Metazoa</taxon>
        <taxon>Cnidaria</taxon>
        <taxon>Myxozoa</taxon>
        <taxon>Myxosporea</taxon>
        <taxon>Bivalvulida</taxon>
        <taxon>Platysporina</taxon>
        <taxon>Myxobolidae</taxon>
        <taxon>Thelohanellus</taxon>
    </lineage>
</organism>
<keyword evidence="3" id="KW-1185">Reference proteome</keyword>
<proteinExistence type="predicted"/>
<evidence type="ECO:0000313" key="2">
    <source>
        <dbReference type="EMBL" id="KII70504.1"/>
    </source>
</evidence>
<keyword evidence="1" id="KW-0812">Transmembrane</keyword>
<dbReference type="EMBL" id="JWZT01002048">
    <property type="protein sequence ID" value="KII70504.1"/>
    <property type="molecule type" value="Genomic_DNA"/>
</dbReference>
<evidence type="ECO:0000256" key="1">
    <source>
        <dbReference type="SAM" id="Phobius"/>
    </source>
</evidence>
<name>A0A0C2IYC7_THEKT</name>
<reference evidence="2 3" key="1">
    <citation type="journal article" date="2014" name="Genome Biol. Evol.">
        <title>The genome of the myxosporean Thelohanellus kitauei shows adaptations to nutrient acquisition within its fish host.</title>
        <authorList>
            <person name="Yang Y."/>
            <person name="Xiong J."/>
            <person name="Zhou Z."/>
            <person name="Huo F."/>
            <person name="Miao W."/>
            <person name="Ran C."/>
            <person name="Liu Y."/>
            <person name="Zhang J."/>
            <person name="Feng J."/>
            <person name="Wang M."/>
            <person name="Wang M."/>
            <person name="Wang L."/>
            <person name="Yao B."/>
        </authorList>
    </citation>
    <scope>NUCLEOTIDE SEQUENCE [LARGE SCALE GENOMIC DNA]</scope>
    <source>
        <strain evidence="2">Wuqing</strain>
    </source>
</reference>
<sequence length="319" mass="36691">MEAKQAQNILSLLISALRQCTYEKNIEICDGNIEFEPLYTCVQASLDPWEQISKDQPKQYFDSFIAESGLVSDWQTDVISGISHLFYKNLALIPEKFHSWKNVLISVAALRDLIGHQYFLLHCSIKKILIVFKGIFKIYVDCYESIVTMVTEGKKYNHISAMKAKIKALKLKRFLALSLMHLFFEYWKDNEDDLRIVLEHLITFELVPIDVVSITIVKFVNMYTLTLFEELDNRQFSDKIEPLDLPDDPLLIFIHKTASAPFEIHLVPTLPGNKPNKGSPQTMFYVGALTFVLLLVGSSLPLVVYLYYMNNICFSNVKT</sequence>
<dbReference type="Proteomes" id="UP000031668">
    <property type="component" value="Unassembled WGS sequence"/>
</dbReference>
<feature type="transmembrane region" description="Helical" evidence="1">
    <location>
        <begin position="283"/>
        <end position="308"/>
    </location>
</feature>
<dbReference type="AlphaFoldDB" id="A0A0C2IYC7"/>
<protein>
    <submittedName>
        <fullName evidence="2">Uncharacterized protein</fullName>
    </submittedName>
</protein>
<comment type="caution">
    <text evidence="2">The sequence shown here is derived from an EMBL/GenBank/DDBJ whole genome shotgun (WGS) entry which is preliminary data.</text>
</comment>
<gene>
    <name evidence="2" type="ORF">RF11_02363</name>
</gene>